<accession>A0AAV4B592</accession>
<keyword evidence="3" id="KW-1185">Reference proteome</keyword>
<feature type="compositionally biased region" description="Polar residues" evidence="1">
    <location>
        <begin position="35"/>
        <end position="47"/>
    </location>
</feature>
<sequence>MTRTSGEMTERSQHQIPPTAHTQKRKRKQRIESRPTGQQSANHNATTETRHNTRLLNCVISYTARLCSSPQQMLLSAAHWPRDISEK</sequence>
<evidence type="ECO:0000256" key="1">
    <source>
        <dbReference type="SAM" id="MobiDB-lite"/>
    </source>
</evidence>
<reference evidence="2 3" key="1">
    <citation type="journal article" date="2021" name="Elife">
        <title>Chloroplast acquisition without the gene transfer in kleptoplastic sea slugs, Plakobranchus ocellatus.</title>
        <authorList>
            <person name="Maeda T."/>
            <person name="Takahashi S."/>
            <person name="Yoshida T."/>
            <person name="Shimamura S."/>
            <person name="Takaki Y."/>
            <person name="Nagai Y."/>
            <person name="Toyoda A."/>
            <person name="Suzuki Y."/>
            <person name="Arimoto A."/>
            <person name="Ishii H."/>
            <person name="Satoh N."/>
            <person name="Nishiyama T."/>
            <person name="Hasebe M."/>
            <person name="Maruyama T."/>
            <person name="Minagawa J."/>
            <person name="Obokata J."/>
            <person name="Shigenobu S."/>
        </authorList>
    </citation>
    <scope>NUCLEOTIDE SEQUENCE [LARGE SCALE GENOMIC DNA]</scope>
</reference>
<organism evidence="2 3">
    <name type="scientific">Plakobranchus ocellatus</name>
    <dbReference type="NCBI Taxonomy" id="259542"/>
    <lineage>
        <taxon>Eukaryota</taxon>
        <taxon>Metazoa</taxon>
        <taxon>Spiralia</taxon>
        <taxon>Lophotrochozoa</taxon>
        <taxon>Mollusca</taxon>
        <taxon>Gastropoda</taxon>
        <taxon>Heterobranchia</taxon>
        <taxon>Euthyneura</taxon>
        <taxon>Panpulmonata</taxon>
        <taxon>Sacoglossa</taxon>
        <taxon>Placobranchoidea</taxon>
        <taxon>Plakobranchidae</taxon>
        <taxon>Plakobranchus</taxon>
    </lineage>
</organism>
<name>A0AAV4B592_9GAST</name>
<evidence type="ECO:0000313" key="3">
    <source>
        <dbReference type="Proteomes" id="UP000735302"/>
    </source>
</evidence>
<protein>
    <submittedName>
        <fullName evidence="2">Uncharacterized protein</fullName>
    </submittedName>
</protein>
<comment type="caution">
    <text evidence="2">The sequence shown here is derived from an EMBL/GenBank/DDBJ whole genome shotgun (WGS) entry which is preliminary data.</text>
</comment>
<proteinExistence type="predicted"/>
<dbReference type="EMBL" id="BLXT01004553">
    <property type="protein sequence ID" value="GFO14352.1"/>
    <property type="molecule type" value="Genomic_DNA"/>
</dbReference>
<dbReference type="AlphaFoldDB" id="A0AAV4B592"/>
<gene>
    <name evidence="2" type="ORF">PoB_004085700</name>
</gene>
<evidence type="ECO:0000313" key="2">
    <source>
        <dbReference type="EMBL" id="GFO14352.1"/>
    </source>
</evidence>
<dbReference type="Proteomes" id="UP000735302">
    <property type="component" value="Unassembled WGS sequence"/>
</dbReference>
<feature type="region of interest" description="Disordered" evidence="1">
    <location>
        <begin position="1"/>
        <end position="53"/>
    </location>
</feature>